<keyword evidence="10 14" id="KW-0472">Membrane</keyword>
<keyword evidence="7 13" id="KW-0547">Nucleotide-binding</keyword>
<proteinExistence type="predicted"/>
<sequence>MVLRENNLDSDVLLANPAFVPSYPRYLHCIHCCEIRSGNEILYPLIENEMIDIRFLAVAQGGSLFHFASTDADWTQNIRRLSLFLMLGIGASLWVIVLSHVIATQMLKKVHPYGNAYAIQMGFPKWQQMVIALIVLKLATAPGKASFLFGSPKETYHGNIFPFSLAELENATENFSSSNLIGLGGSSYVYHGRLKDGSDVAVKRLKDQGGPEADSAFFKEVVPNDAILIELLSRLHHCHLVPLLGYCSELKGKHVQRLLVFDYMANGNLRDCLDGISGKHIDWATRVMIALGAAKGLEYLHEAAAPRILHRDVKSTNILLDENWQAKITDLGMAKNLRSDDLPSCSNSPARMQGTFGYFAPEYAIVGRASLESDVFSFGVVLLELISGRQPIHKSTGKEESLVIWATPRLQDSRRVITELVDPQLKGNFPEEEVQVMAYLAKECLLLDPDTRPTMSEVVQILLSISPGKSRRRRNITGSLFQVNPVLISTCNLSSFRFLSFQSFDVYFGYPVFTFAGIIDHSEVACKMKNKPYPDIFFLDGLVKEPQDEENQRQATPSKFPTHSSLPIYLDHNHSVKNKSKEADPVSAEYMESLIILASKSDGSCVSEEEMVDLTEPRFESFCITSGKAP</sequence>
<dbReference type="AlphaFoldDB" id="A0AAQ3N274"/>
<comment type="catalytic activity">
    <reaction evidence="12">
        <text>L-seryl-[protein] + ATP = O-phospho-L-seryl-[protein] + ADP + H(+)</text>
        <dbReference type="Rhea" id="RHEA:17989"/>
        <dbReference type="Rhea" id="RHEA-COMP:9863"/>
        <dbReference type="Rhea" id="RHEA-COMP:11604"/>
        <dbReference type="ChEBI" id="CHEBI:15378"/>
        <dbReference type="ChEBI" id="CHEBI:29999"/>
        <dbReference type="ChEBI" id="CHEBI:30616"/>
        <dbReference type="ChEBI" id="CHEBI:83421"/>
        <dbReference type="ChEBI" id="CHEBI:456216"/>
        <dbReference type="EC" id="2.7.11.1"/>
    </reaction>
</comment>
<keyword evidence="14" id="KW-1133">Transmembrane helix</keyword>
<evidence type="ECO:0000256" key="2">
    <source>
        <dbReference type="ARBA" id="ARBA00012513"/>
    </source>
</evidence>
<evidence type="ECO:0000256" key="5">
    <source>
        <dbReference type="ARBA" id="ARBA00022553"/>
    </source>
</evidence>
<dbReference type="EMBL" id="CP144694">
    <property type="protein sequence ID" value="WVZ01793.1"/>
    <property type="molecule type" value="Genomic_DNA"/>
</dbReference>
<evidence type="ECO:0000259" key="15">
    <source>
        <dbReference type="PROSITE" id="PS50011"/>
    </source>
</evidence>
<keyword evidence="8" id="KW-0418">Kinase</keyword>
<dbReference type="CDD" id="cd14066">
    <property type="entry name" value="STKc_IRAK"/>
    <property type="match status" value="1"/>
</dbReference>
<dbReference type="InterPro" id="IPR000719">
    <property type="entry name" value="Prot_kinase_dom"/>
</dbReference>
<evidence type="ECO:0000256" key="12">
    <source>
        <dbReference type="ARBA" id="ARBA00048679"/>
    </source>
</evidence>
<dbReference type="GO" id="GO:0005524">
    <property type="term" value="F:ATP binding"/>
    <property type="evidence" value="ECO:0007669"/>
    <property type="project" value="UniProtKB-UniRule"/>
</dbReference>
<evidence type="ECO:0000256" key="6">
    <source>
        <dbReference type="ARBA" id="ARBA00022679"/>
    </source>
</evidence>
<dbReference type="FunFam" id="3.30.200.20:FF:000415">
    <property type="entry name" value="receptor-like serine/threonine-protein kinase NCRK"/>
    <property type="match status" value="1"/>
</dbReference>
<dbReference type="PROSITE" id="PS00107">
    <property type="entry name" value="PROTEIN_KINASE_ATP"/>
    <property type="match status" value="1"/>
</dbReference>
<keyword evidence="9 13" id="KW-0067">ATP-binding</keyword>
<evidence type="ECO:0000256" key="1">
    <source>
        <dbReference type="ARBA" id="ARBA00004236"/>
    </source>
</evidence>
<dbReference type="PANTHER" id="PTHR47989">
    <property type="entry name" value="OS01G0750732 PROTEIN"/>
    <property type="match status" value="1"/>
</dbReference>
<keyword evidence="4" id="KW-0723">Serine/threonine-protein kinase</keyword>
<dbReference type="Pfam" id="PF00069">
    <property type="entry name" value="Pkinase"/>
    <property type="match status" value="1"/>
</dbReference>
<evidence type="ECO:0000256" key="11">
    <source>
        <dbReference type="ARBA" id="ARBA00047899"/>
    </source>
</evidence>
<reference evidence="16 17" key="1">
    <citation type="journal article" date="2023" name="Life. Sci Alliance">
        <title>Evolutionary insights into 3D genome organization and epigenetic landscape of Vigna mungo.</title>
        <authorList>
            <person name="Junaid A."/>
            <person name="Singh B."/>
            <person name="Bhatia S."/>
        </authorList>
    </citation>
    <scope>NUCLEOTIDE SEQUENCE [LARGE SCALE GENOMIC DNA]</scope>
    <source>
        <strain evidence="16">Urdbean</strain>
    </source>
</reference>
<evidence type="ECO:0000256" key="3">
    <source>
        <dbReference type="ARBA" id="ARBA00022475"/>
    </source>
</evidence>
<evidence type="ECO:0000313" key="16">
    <source>
        <dbReference type="EMBL" id="WVZ01793.1"/>
    </source>
</evidence>
<evidence type="ECO:0000256" key="7">
    <source>
        <dbReference type="ARBA" id="ARBA00022741"/>
    </source>
</evidence>
<dbReference type="PANTHER" id="PTHR47989:SF23">
    <property type="entry name" value="RECEPTOR-LIKE SERINE_THREONINE-PROTEIN KINASE NCRK ISOFORM X1"/>
    <property type="match status" value="1"/>
</dbReference>
<evidence type="ECO:0000256" key="9">
    <source>
        <dbReference type="ARBA" id="ARBA00022840"/>
    </source>
</evidence>
<organism evidence="16 17">
    <name type="scientific">Vigna mungo</name>
    <name type="common">Black gram</name>
    <name type="synonym">Phaseolus mungo</name>
    <dbReference type="NCBI Taxonomy" id="3915"/>
    <lineage>
        <taxon>Eukaryota</taxon>
        <taxon>Viridiplantae</taxon>
        <taxon>Streptophyta</taxon>
        <taxon>Embryophyta</taxon>
        <taxon>Tracheophyta</taxon>
        <taxon>Spermatophyta</taxon>
        <taxon>Magnoliopsida</taxon>
        <taxon>eudicotyledons</taxon>
        <taxon>Gunneridae</taxon>
        <taxon>Pentapetalae</taxon>
        <taxon>rosids</taxon>
        <taxon>fabids</taxon>
        <taxon>Fabales</taxon>
        <taxon>Fabaceae</taxon>
        <taxon>Papilionoideae</taxon>
        <taxon>50 kb inversion clade</taxon>
        <taxon>NPAAA clade</taxon>
        <taxon>indigoferoid/millettioid clade</taxon>
        <taxon>Phaseoleae</taxon>
        <taxon>Vigna</taxon>
    </lineage>
</organism>
<dbReference type="SUPFAM" id="SSF56112">
    <property type="entry name" value="Protein kinase-like (PK-like)"/>
    <property type="match status" value="1"/>
</dbReference>
<dbReference type="EC" id="2.7.11.1" evidence="2"/>
<evidence type="ECO:0000256" key="4">
    <source>
        <dbReference type="ARBA" id="ARBA00022527"/>
    </source>
</evidence>
<dbReference type="GO" id="GO:0004674">
    <property type="term" value="F:protein serine/threonine kinase activity"/>
    <property type="evidence" value="ECO:0007669"/>
    <property type="project" value="UniProtKB-KW"/>
</dbReference>
<evidence type="ECO:0000256" key="14">
    <source>
        <dbReference type="SAM" id="Phobius"/>
    </source>
</evidence>
<dbReference type="SMART" id="SM00220">
    <property type="entry name" value="S_TKc"/>
    <property type="match status" value="1"/>
</dbReference>
<dbReference type="GO" id="GO:0005886">
    <property type="term" value="C:plasma membrane"/>
    <property type="evidence" value="ECO:0007669"/>
    <property type="project" value="UniProtKB-SubCell"/>
</dbReference>
<feature type="binding site" evidence="13">
    <location>
        <position position="203"/>
    </location>
    <ligand>
        <name>ATP</name>
        <dbReference type="ChEBI" id="CHEBI:30616"/>
    </ligand>
</feature>
<dbReference type="FunFam" id="1.10.510.10:FF:000395">
    <property type="entry name" value="receptor-like serine/threonine-protein kinase NCRK"/>
    <property type="match status" value="1"/>
</dbReference>
<dbReference type="Gene3D" id="1.10.510.10">
    <property type="entry name" value="Transferase(Phosphotransferase) domain 1"/>
    <property type="match status" value="1"/>
</dbReference>
<dbReference type="PROSITE" id="PS50011">
    <property type="entry name" value="PROTEIN_KINASE_DOM"/>
    <property type="match status" value="1"/>
</dbReference>
<accession>A0AAQ3N274</accession>
<dbReference type="PROSITE" id="PS00108">
    <property type="entry name" value="PROTEIN_KINASE_ST"/>
    <property type="match status" value="1"/>
</dbReference>
<feature type="transmembrane region" description="Helical" evidence="14">
    <location>
        <begin position="83"/>
        <end position="103"/>
    </location>
</feature>
<keyword evidence="5" id="KW-0597">Phosphoprotein</keyword>
<evidence type="ECO:0000256" key="10">
    <source>
        <dbReference type="ARBA" id="ARBA00023136"/>
    </source>
</evidence>
<dbReference type="Proteomes" id="UP001374535">
    <property type="component" value="Chromosome 7"/>
</dbReference>
<dbReference type="InterPro" id="IPR008271">
    <property type="entry name" value="Ser/Thr_kinase_AS"/>
</dbReference>
<feature type="domain" description="Protein kinase" evidence="15">
    <location>
        <begin position="175"/>
        <end position="463"/>
    </location>
</feature>
<keyword evidence="17" id="KW-1185">Reference proteome</keyword>
<comment type="subcellular location">
    <subcellularLocation>
        <location evidence="1">Cell membrane</location>
    </subcellularLocation>
</comment>
<keyword evidence="3" id="KW-1003">Cell membrane</keyword>
<dbReference type="InterPro" id="IPR017441">
    <property type="entry name" value="Protein_kinase_ATP_BS"/>
</dbReference>
<name>A0AAQ3N274_VIGMU</name>
<dbReference type="Gene3D" id="3.30.200.20">
    <property type="entry name" value="Phosphorylase Kinase, domain 1"/>
    <property type="match status" value="1"/>
</dbReference>
<evidence type="ECO:0000256" key="8">
    <source>
        <dbReference type="ARBA" id="ARBA00022777"/>
    </source>
</evidence>
<gene>
    <name evidence="16" type="ORF">V8G54_022599</name>
</gene>
<keyword evidence="6" id="KW-0808">Transferase</keyword>
<keyword evidence="14" id="KW-0812">Transmembrane</keyword>
<protein>
    <recommendedName>
        <fullName evidence="2">non-specific serine/threonine protein kinase</fullName>
        <ecNumber evidence="2">2.7.11.1</ecNumber>
    </recommendedName>
</protein>
<evidence type="ECO:0000256" key="13">
    <source>
        <dbReference type="PROSITE-ProRule" id="PRU10141"/>
    </source>
</evidence>
<dbReference type="InterPro" id="IPR011009">
    <property type="entry name" value="Kinase-like_dom_sf"/>
</dbReference>
<comment type="catalytic activity">
    <reaction evidence="11">
        <text>L-threonyl-[protein] + ATP = O-phospho-L-threonyl-[protein] + ADP + H(+)</text>
        <dbReference type="Rhea" id="RHEA:46608"/>
        <dbReference type="Rhea" id="RHEA-COMP:11060"/>
        <dbReference type="Rhea" id="RHEA-COMP:11605"/>
        <dbReference type="ChEBI" id="CHEBI:15378"/>
        <dbReference type="ChEBI" id="CHEBI:30013"/>
        <dbReference type="ChEBI" id="CHEBI:30616"/>
        <dbReference type="ChEBI" id="CHEBI:61977"/>
        <dbReference type="ChEBI" id="CHEBI:456216"/>
        <dbReference type="EC" id="2.7.11.1"/>
    </reaction>
</comment>
<evidence type="ECO:0000313" key="17">
    <source>
        <dbReference type="Proteomes" id="UP001374535"/>
    </source>
</evidence>